<dbReference type="EMBL" id="JAKWFO010000006">
    <property type="protein sequence ID" value="KAI9634752.1"/>
    <property type="molecule type" value="Genomic_DNA"/>
</dbReference>
<accession>A0AA38LRS2</accession>
<comment type="caution">
    <text evidence="1">The sequence shown here is derived from an EMBL/GenBank/DDBJ whole genome shotgun (WGS) entry which is preliminary data.</text>
</comment>
<evidence type="ECO:0008006" key="3">
    <source>
        <dbReference type="Google" id="ProtNLM"/>
    </source>
</evidence>
<sequence>MGRNLSLFERYALTRTQLGFSPVISIVVTYPIDKVPTAQSLEDRLAHLQTVWPHLHAQIVDADATPSWAAGTPCSFVRPGESPSKDLEGMLREENQYKDGPMLQVTRYTSHLGFTIRHELADGIGALRLVHAILSTETFSPESTPPALEDVVNLKVPTLSLLGILFDKLVLGKIWPTPVWPETKPTGSNRLSLISLSPSLLDRVEAARKIHAPTTSIHAVITTAWTLALQSVVGPATFTAGTPRSERQASYCLGNYVTSSAFRFTPHILQQPFWQIATQVGLSLKTGTDKARQNVGMLAYVPAGWKEYWQEEAGKPYGDSWELSNLGKTTPLQWLAQP</sequence>
<dbReference type="PANTHER" id="PTHR28037">
    <property type="entry name" value="ALCOHOL O-ACETYLTRANSFERASE 1-RELATED"/>
    <property type="match status" value="1"/>
</dbReference>
<proteinExistence type="predicted"/>
<protein>
    <recommendedName>
        <fullName evidence="3">Alcohol acetyltransferase</fullName>
    </recommendedName>
</protein>
<reference evidence="1" key="1">
    <citation type="journal article" date="2022" name="G3 (Bethesda)">
        <title>High quality genome of the basidiomycete yeast Dioszegia hungarica PDD-24b-2 isolated from cloud water.</title>
        <authorList>
            <person name="Jarrige D."/>
            <person name="Haridas S."/>
            <person name="Bleykasten-Grosshans C."/>
            <person name="Joly M."/>
            <person name="Nadalig T."/>
            <person name="Sancelme M."/>
            <person name="Vuilleumier S."/>
            <person name="Grigoriev I.V."/>
            <person name="Amato P."/>
            <person name="Bringel F."/>
        </authorList>
    </citation>
    <scope>NUCLEOTIDE SEQUENCE</scope>
    <source>
        <strain evidence="1">PDD-24b-2</strain>
    </source>
</reference>
<evidence type="ECO:0000313" key="2">
    <source>
        <dbReference type="Proteomes" id="UP001164286"/>
    </source>
</evidence>
<dbReference type="PANTHER" id="PTHR28037:SF1">
    <property type="entry name" value="ALCOHOL O-ACETYLTRANSFERASE 1-RELATED"/>
    <property type="match status" value="1"/>
</dbReference>
<dbReference type="AlphaFoldDB" id="A0AA38LRS2"/>
<name>A0AA38LRS2_9TREE</name>
<evidence type="ECO:0000313" key="1">
    <source>
        <dbReference type="EMBL" id="KAI9634752.1"/>
    </source>
</evidence>
<organism evidence="1 2">
    <name type="scientific">Dioszegia hungarica</name>
    <dbReference type="NCBI Taxonomy" id="4972"/>
    <lineage>
        <taxon>Eukaryota</taxon>
        <taxon>Fungi</taxon>
        <taxon>Dikarya</taxon>
        <taxon>Basidiomycota</taxon>
        <taxon>Agaricomycotina</taxon>
        <taxon>Tremellomycetes</taxon>
        <taxon>Tremellales</taxon>
        <taxon>Bulleribasidiaceae</taxon>
        <taxon>Dioszegia</taxon>
    </lineage>
</organism>
<dbReference type="GeneID" id="77728923"/>
<keyword evidence="2" id="KW-1185">Reference proteome</keyword>
<gene>
    <name evidence="1" type="ORF">MKK02DRAFT_37630</name>
</gene>
<dbReference type="InterPro" id="IPR052058">
    <property type="entry name" value="Alcohol_O-acetyltransferase"/>
</dbReference>
<dbReference type="Proteomes" id="UP001164286">
    <property type="component" value="Unassembled WGS sequence"/>
</dbReference>
<dbReference type="RefSeq" id="XP_052944529.1">
    <property type="nucleotide sequence ID" value="XM_053089718.1"/>
</dbReference>